<protein>
    <submittedName>
        <fullName evidence="1">Uncharacterized protein</fullName>
    </submittedName>
</protein>
<evidence type="ECO:0000313" key="2">
    <source>
        <dbReference type="Proteomes" id="UP000253507"/>
    </source>
</evidence>
<dbReference type="AlphaFoldDB" id="A0A367EW06"/>
<reference evidence="1 2" key="1">
    <citation type="submission" date="2018-06" db="EMBL/GenBank/DDBJ databases">
        <title>Streptomyces reniochalinae sp. nov. and Streptomyces diacarnus sp. nov. from marine sponges.</title>
        <authorList>
            <person name="Li L."/>
        </authorList>
    </citation>
    <scope>NUCLEOTIDE SEQUENCE [LARGE SCALE GENOMIC DNA]</scope>
    <source>
        <strain evidence="1 2">LHW50302</strain>
    </source>
</reference>
<accession>A0A367EW06</accession>
<organism evidence="1 2">
    <name type="scientific">Streptomyces reniochalinae</name>
    <dbReference type="NCBI Taxonomy" id="2250578"/>
    <lineage>
        <taxon>Bacteria</taxon>
        <taxon>Bacillati</taxon>
        <taxon>Actinomycetota</taxon>
        <taxon>Actinomycetes</taxon>
        <taxon>Kitasatosporales</taxon>
        <taxon>Streptomycetaceae</taxon>
        <taxon>Streptomyces</taxon>
    </lineage>
</organism>
<comment type="caution">
    <text evidence="1">The sequence shown here is derived from an EMBL/GenBank/DDBJ whole genome shotgun (WGS) entry which is preliminary data.</text>
</comment>
<dbReference type="OrthoDB" id="8701707at2"/>
<sequence length="79" mass="8190">MASTTARVRVVASAAVGALAERLGAHGAEATERLALALIDLPLSVVRRHQRGSGALPGYAESLVEDCAEALLATVPERR</sequence>
<dbReference type="RefSeq" id="WP_114014647.1">
    <property type="nucleotide sequence ID" value="NZ_QOIM01000025.1"/>
</dbReference>
<name>A0A367EW06_9ACTN</name>
<evidence type="ECO:0000313" key="1">
    <source>
        <dbReference type="EMBL" id="RCG22253.1"/>
    </source>
</evidence>
<dbReference type="EMBL" id="QOIM01000025">
    <property type="protein sequence ID" value="RCG22253.1"/>
    <property type="molecule type" value="Genomic_DNA"/>
</dbReference>
<keyword evidence="2" id="KW-1185">Reference proteome</keyword>
<gene>
    <name evidence="1" type="ORF">DQ392_07130</name>
</gene>
<dbReference type="Proteomes" id="UP000253507">
    <property type="component" value="Unassembled WGS sequence"/>
</dbReference>
<proteinExistence type="predicted"/>